<gene>
    <name evidence="2" type="ORF">L6773_08360</name>
</gene>
<dbReference type="InterPro" id="IPR029464">
    <property type="entry name" value="HSDR_N"/>
</dbReference>
<dbReference type="Proteomes" id="UP001165366">
    <property type="component" value="Unassembled WGS sequence"/>
</dbReference>
<protein>
    <submittedName>
        <fullName evidence="2">Type I restriction enzyme HsdR N-terminal domain-containing protein</fullName>
    </submittedName>
</protein>
<evidence type="ECO:0000313" key="3">
    <source>
        <dbReference type="Proteomes" id="UP001165366"/>
    </source>
</evidence>
<name>A0ABS9KCL5_9BACT</name>
<reference evidence="2" key="2">
    <citation type="submission" date="2024-05" db="EMBL/GenBank/DDBJ databases">
        <title>Rhodohalobacter halophilus gen. nov., sp. nov., a moderately halophilic member of the family Balneolaceae.</title>
        <authorList>
            <person name="Xia J."/>
        </authorList>
    </citation>
    <scope>NUCLEOTIDE SEQUENCE</scope>
    <source>
        <strain evidence="2">WB101</strain>
    </source>
</reference>
<dbReference type="RefSeq" id="WP_237853413.1">
    <property type="nucleotide sequence ID" value="NZ_JAKLWS010000008.1"/>
</dbReference>
<evidence type="ECO:0000259" key="1">
    <source>
        <dbReference type="Pfam" id="PF13588"/>
    </source>
</evidence>
<accession>A0ABS9KCL5</accession>
<organism evidence="2 3">
    <name type="scientific">Rhodohalobacter sulfatireducens</name>
    <dbReference type="NCBI Taxonomy" id="2911366"/>
    <lineage>
        <taxon>Bacteria</taxon>
        <taxon>Pseudomonadati</taxon>
        <taxon>Balneolota</taxon>
        <taxon>Balneolia</taxon>
        <taxon>Balneolales</taxon>
        <taxon>Balneolaceae</taxon>
        <taxon>Rhodohalobacter</taxon>
    </lineage>
</organism>
<evidence type="ECO:0000313" key="2">
    <source>
        <dbReference type="EMBL" id="MCG2588573.1"/>
    </source>
</evidence>
<dbReference type="Pfam" id="PF13588">
    <property type="entry name" value="HSDR_N_2"/>
    <property type="match status" value="1"/>
</dbReference>
<dbReference type="Gene3D" id="3.90.1570.30">
    <property type="match status" value="1"/>
</dbReference>
<sequence>MKKSIAYNHFPQVVVQDNRFWLFNPILRKRYENRPEERVRLQWVEYLLHQTDWKKSRIGFETPVKLQQSKNTLRADLVLYSDEMKPHTLIECKSDTVNLNQAVAVQAARYNKQVNARHLVLTNGIEDYWFERADDSIEEEVNFFDEKFSFPEVKRDHNYWYRRGFCSKEVNAELKDWLVELLNNFWSEGTEGNRLYLDFKQTLLPVPMNQYYKLFDIDSDRRVAISFTGTDSSESHLIAILNEEGTNRAILSVNLAKITANEEEAILLFKNGDILDITSKKRNSKTLISFDPSELNKLTEMVMKFFD</sequence>
<feature type="domain" description="Type I restriction enzyme R protein N-terminal" evidence="1">
    <location>
        <begin position="35"/>
        <end position="135"/>
    </location>
</feature>
<proteinExistence type="predicted"/>
<keyword evidence="3" id="KW-1185">Reference proteome</keyword>
<dbReference type="EMBL" id="JAKLWS010000008">
    <property type="protein sequence ID" value="MCG2588573.1"/>
    <property type="molecule type" value="Genomic_DNA"/>
</dbReference>
<reference evidence="2" key="1">
    <citation type="submission" date="2022-01" db="EMBL/GenBank/DDBJ databases">
        <authorList>
            <person name="Wang Y."/>
        </authorList>
    </citation>
    <scope>NUCLEOTIDE SEQUENCE</scope>
    <source>
        <strain evidence="2">WB101</strain>
    </source>
</reference>
<comment type="caution">
    <text evidence="2">The sequence shown here is derived from an EMBL/GenBank/DDBJ whole genome shotgun (WGS) entry which is preliminary data.</text>
</comment>